<dbReference type="InterPro" id="IPR021375">
    <property type="entry name" value="DUF2997"/>
</dbReference>
<evidence type="ECO:0000313" key="1">
    <source>
        <dbReference type="EMBL" id="MFC5753708.1"/>
    </source>
</evidence>
<reference evidence="2" key="1">
    <citation type="journal article" date="2019" name="Int. J. Syst. Evol. Microbiol.">
        <title>The Global Catalogue of Microorganisms (GCM) 10K type strain sequencing project: providing services to taxonomists for standard genome sequencing and annotation.</title>
        <authorList>
            <consortium name="The Broad Institute Genomics Platform"/>
            <consortium name="The Broad Institute Genome Sequencing Center for Infectious Disease"/>
            <person name="Wu L."/>
            <person name="Ma J."/>
        </authorList>
    </citation>
    <scope>NUCLEOTIDE SEQUENCE [LARGE SCALE GENOMIC DNA]</scope>
    <source>
        <strain evidence="2">KCTC 42087</strain>
    </source>
</reference>
<accession>A0ABW1AGV7</accession>
<evidence type="ECO:0000313" key="2">
    <source>
        <dbReference type="Proteomes" id="UP001596074"/>
    </source>
</evidence>
<dbReference type="Pfam" id="PF11211">
    <property type="entry name" value="DUF2997"/>
    <property type="match status" value="1"/>
</dbReference>
<proteinExistence type="predicted"/>
<gene>
    <name evidence="1" type="ORF">ACFPZN_49510</name>
</gene>
<dbReference type="Proteomes" id="UP001596074">
    <property type="component" value="Unassembled WGS sequence"/>
</dbReference>
<protein>
    <submittedName>
        <fullName evidence="1">DUF2997 domain-containing protein</fullName>
    </submittedName>
</protein>
<name>A0ABW1AGV7_9ACTN</name>
<dbReference type="RefSeq" id="WP_378291016.1">
    <property type="nucleotide sequence ID" value="NZ_JBHSON010000120.1"/>
</dbReference>
<dbReference type="EMBL" id="JBHSON010000120">
    <property type="protein sequence ID" value="MFC5753708.1"/>
    <property type="molecule type" value="Genomic_DNA"/>
</dbReference>
<keyword evidence="2" id="KW-1185">Reference proteome</keyword>
<comment type="caution">
    <text evidence="1">The sequence shown here is derived from an EMBL/GenBank/DDBJ whole genome shotgun (WGS) entry which is preliminary data.</text>
</comment>
<organism evidence="1 2">
    <name type="scientific">Actinomadura rugatobispora</name>
    <dbReference type="NCBI Taxonomy" id="1994"/>
    <lineage>
        <taxon>Bacteria</taxon>
        <taxon>Bacillati</taxon>
        <taxon>Actinomycetota</taxon>
        <taxon>Actinomycetes</taxon>
        <taxon>Streptosporangiales</taxon>
        <taxon>Thermomonosporaceae</taxon>
        <taxon>Actinomadura</taxon>
    </lineage>
</organism>
<sequence length="70" mass="7599">MAEQNIEVTIAPDGTVGMHVDGIAGMGCLEETEDLVRMLGGDVETREMTAEAYVEDEAEAGQDRRDQVWG</sequence>